<accession>A0A918K8X9</accession>
<evidence type="ECO:0000256" key="10">
    <source>
        <dbReference type="RuleBase" id="RU361274"/>
    </source>
</evidence>
<evidence type="ECO:0000313" key="11">
    <source>
        <dbReference type="EMBL" id="GGX55092.1"/>
    </source>
</evidence>
<keyword evidence="3" id="KW-0808">Transferase</keyword>
<dbReference type="InterPro" id="IPR011324">
    <property type="entry name" value="Cytotoxic_necrot_fac-like_cat"/>
</dbReference>
<comment type="similarity">
    <text evidence="2 10">Belongs to the purine nucleoside phosphorylase YfiH/LACC1 family.</text>
</comment>
<dbReference type="InterPro" id="IPR003730">
    <property type="entry name" value="Cu_polyphenol_OxRdtase"/>
</dbReference>
<reference evidence="11" key="1">
    <citation type="journal article" date="2014" name="Int. J. Syst. Evol. Microbiol.">
        <title>Complete genome sequence of Corynebacterium casei LMG S-19264T (=DSM 44701T), isolated from a smear-ripened cheese.</title>
        <authorList>
            <consortium name="US DOE Joint Genome Institute (JGI-PGF)"/>
            <person name="Walter F."/>
            <person name="Albersmeier A."/>
            <person name="Kalinowski J."/>
            <person name="Ruckert C."/>
        </authorList>
    </citation>
    <scope>NUCLEOTIDE SEQUENCE</scope>
    <source>
        <strain evidence="11">KCTC 22169</strain>
    </source>
</reference>
<evidence type="ECO:0000256" key="8">
    <source>
        <dbReference type="ARBA" id="ARBA00048968"/>
    </source>
</evidence>
<dbReference type="CDD" id="cd16833">
    <property type="entry name" value="YfiH"/>
    <property type="match status" value="1"/>
</dbReference>
<dbReference type="Proteomes" id="UP000626148">
    <property type="component" value="Unassembled WGS sequence"/>
</dbReference>
<dbReference type="Gene3D" id="3.60.140.10">
    <property type="entry name" value="CNF1/YfiH-like putative cysteine hydrolases"/>
    <property type="match status" value="1"/>
</dbReference>
<dbReference type="SUPFAM" id="SSF64438">
    <property type="entry name" value="CNF1/YfiH-like putative cysteine hydrolases"/>
    <property type="match status" value="1"/>
</dbReference>
<name>A0A918K8X9_9GAMM</name>
<evidence type="ECO:0000256" key="3">
    <source>
        <dbReference type="ARBA" id="ARBA00022679"/>
    </source>
</evidence>
<reference evidence="11" key="2">
    <citation type="submission" date="2020-09" db="EMBL/GenBank/DDBJ databases">
        <authorList>
            <person name="Sun Q."/>
            <person name="Kim S."/>
        </authorList>
    </citation>
    <scope>NUCLEOTIDE SEQUENCE</scope>
    <source>
        <strain evidence="11">KCTC 22169</strain>
    </source>
</reference>
<dbReference type="GO" id="GO:0005507">
    <property type="term" value="F:copper ion binding"/>
    <property type="evidence" value="ECO:0007669"/>
    <property type="project" value="TreeGrafter"/>
</dbReference>
<sequence length="242" mass="26199">MSLITPEWPLPAGVRLGWTDRWGGVSEPPFDTFNLAHHVGDLPEAVTENRARLLGRMTGANEIRWLSQVHSTRAVNAGTTDNGTEADAAWTREPGLACSVMTADCLPVFFWQRDGRQLAVAHAGWRGLANGILAETLASFGSPAEVSCGLGPAIGSQVFEVGADVVEAFRGWPGAGECFVAREQAGKWLADLPGLAKHWLRKAGVGEVFESGECTFGQSERYFSFRRDVQTGRMANVIWLEG</sequence>
<dbReference type="GO" id="GO:0017061">
    <property type="term" value="F:S-methyl-5-thioadenosine phosphorylase activity"/>
    <property type="evidence" value="ECO:0007669"/>
    <property type="project" value="UniProtKB-EC"/>
</dbReference>
<dbReference type="PANTHER" id="PTHR30616:SF2">
    <property type="entry name" value="PURINE NUCLEOSIDE PHOSPHORYLASE LACC1"/>
    <property type="match status" value="1"/>
</dbReference>
<comment type="catalytic activity">
    <reaction evidence="7">
        <text>adenosine + H2O + H(+) = inosine + NH4(+)</text>
        <dbReference type="Rhea" id="RHEA:24408"/>
        <dbReference type="ChEBI" id="CHEBI:15377"/>
        <dbReference type="ChEBI" id="CHEBI:15378"/>
        <dbReference type="ChEBI" id="CHEBI:16335"/>
        <dbReference type="ChEBI" id="CHEBI:17596"/>
        <dbReference type="ChEBI" id="CHEBI:28938"/>
        <dbReference type="EC" id="3.5.4.4"/>
    </reaction>
    <physiologicalReaction direction="left-to-right" evidence="7">
        <dbReference type="Rhea" id="RHEA:24409"/>
    </physiologicalReaction>
</comment>
<dbReference type="Pfam" id="PF02578">
    <property type="entry name" value="Cu-oxidase_4"/>
    <property type="match status" value="1"/>
</dbReference>
<evidence type="ECO:0000256" key="2">
    <source>
        <dbReference type="ARBA" id="ARBA00007353"/>
    </source>
</evidence>
<dbReference type="GO" id="GO:0016787">
    <property type="term" value="F:hydrolase activity"/>
    <property type="evidence" value="ECO:0007669"/>
    <property type="project" value="UniProtKB-KW"/>
</dbReference>
<evidence type="ECO:0000256" key="4">
    <source>
        <dbReference type="ARBA" id="ARBA00022723"/>
    </source>
</evidence>
<evidence type="ECO:0000256" key="1">
    <source>
        <dbReference type="ARBA" id="ARBA00000553"/>
    </source>
</evidence>
<evidence type="ECO:0000256" key="6">
    <source>
        <dbReference type="ARBA" id="ARBA00022833"/>
    </source>
</evidence>
<gene>
    <name evidence="11" type="ORF">GCM10007392_23350</name>
</gene>
<comment type="catalytic activity">
    <reaction evidence="9">
        <text>S-methyl-5'-thioadenosine + phosphate = 5-(methylsulfanyl)-alpha-D-ribose 1-phosphate + adenine</text>
        <dbReference type="Rhea" id="RHEA:11852"/>
        <dbReference type="ChEBI" id="CHEBI:16708"/>
        <dbReference type="ChEBI" id="CHEBI:17509"/>
        <dbReference type="ChEBI" id="CHEBI:43474"/>
        <dbReference type="ChEBI" id="CHEBI:58533"/>
        <dbReference type="EC" id="2.4.2.28"/>
    </reaction>
    <physiologicalReaction direction="left-to-right" evidence="9">
        <dbReference type="Rhea" id="RHEA:11853"/>
    </physiologicalReaction>
</comment>
<keyword evidence="6" id="KW-0862">Zinc</keyword>
<organism evidence="11 12">
    <name type="scientific">Saccharospirillum salsuginis</name>
    <dbReference type="NCBI Taxonomy" id="418750"/>
    <lineage>
        <taxon>Bacteria</taxon>
        <taxon>Pseudomonadati</taxon>
        <taxon>Pseudomonadota</taxon>
        <taxon>Gammaproteobacteria</taxon>
        <taxon>Oceanospirillales</taxon>
        <taxon>Saccharospirillaceae</taxon>
        <taxon>Saccharospirillum</taxon>
    </lineage>
</organism>
<dbReference type="RefSeq" id="WP_189608737.1">
    <property type="nucleotide sequence ID" value="NZ_BMXR01000005.1"/>
</dbReference>
<keyword evidence="4" id="KW-0479">Metal-binding</keyword>
<dbReference type="NCBIfam" id="TIGR00726">
    <property type="entry name" value="peptidoglycan editing factor PgeF"/>
    <property type="match status" value="1"/>
</dbReference>
<proteinExistence type="inferred from homology"/>
<dbReference type="EMBL" id="BMXR01000005">
    <property type="protein sequence ID" value="GGX55092.1"/>
    <property type="molecule type" value="Genomic_DNA"/>
</dbReference>
<comment type="catalytic activity">
    <reaction evidence="8">
        <text>adenosine + phosphate = alpha-D-ribose 1-phosphate + adenine</text>
        <dbReference type="Rhea" id="RHEA:27642"/>
        <dbReference type="ChEBI" id="CHEBI:16335"/>
        <dbReference type="ChEBI" id="CHEBI:16708"/>
        <dbReference type="ChEBI" id="CHEBI:43474"/>
        <dbReference type="ChEBI" id="CHEBI:57720"/>
        <dbReference type="EC" id="2.4.2.1"/>
    </reaction>
    <physiologicalReaction direction="left-to-right" evidence="8">
        <dbReference type="Rhea" id="RHEA:27643"/>
    </physiologicalReaction>
</comment>
<comment type="catalytic activity">
    <reaction evidence="1">
        <text>inosine + phosphate = alpha-D-ribose 1-phosphate + hypoxanthine</text>
        <dbReference type="Rhea" id="RHEA:27646"/>
        <dbReference type="ChEBI" id="CHEBI:17368"/>
        <dbReference type="ChEBI" id="CHEBI:17596"/>
        <dbReference type="ChEBI" id="CHEBI:43474"/>
        <dbReference type="ChEBI" id="CHEBI:57720"/>
        <dbReference type="EC" id="2.4.2.1"/>
    </reaction>
    <physiologicalReaction direction="left-to-right" evidence="1">
        <dbReference type="Rhea" id="RHEA:27647"/>
    </physiologicalReaction>
</comment>
<evidence type="ECO:0000256" key="9">
    <source>
        <dbReference type="ARBA" id="ARBA00049893"/>
    </source>
</evidence>
<dbReference type="PANTHER" id="PTHR30616">
    <property type="entry name" value="UNCHARACTERIZED PROTEIN YFIH"/>
    <property type="match status" value="1"/>
</dbReference>
<evidence type="ECO:0000256" key="7">
    <source>
        <dbReference type="ARBA" id="ARBA00047989"/>
    </source>
</evidence>
<evidence type="ECO:0000256" key="5">
    <source>
        <dbReference type="ARBA" id="ARBA00022801"/>
    </source>
</evidence>
<keyword evidence="5" id="KW-0378">Hydrolase</keyword>
<comment type="caution">
    <text evidence="11">The sequence shown here is derived from an EMBL/GenBank/DDBJ whole genome shotgun (WGS) entry which is preliminary data.</text>
</comment>
<evidence type="ECO:0000313" key="12">
    <source>
        <dbReference type="Proteomes" id="UP000626148"/>
    </source>
</evidence>
<keyword evidence="12" id="KW-1185">Reference proteome</keyword>
<dbReference type="InterPro" id="IPR038371">
    <property type="entry name" value="Cu_polyphenol_OxRdtase_sf"/>
</dbReference>
<dbReference type="AlphaFoldDB" id="A0A918K8X9"/>
<protein>
    <recommendedName>
        <fullName evidence="10">Purine nucleoside phosphorylase</fullName>
    </recommendedName>
</protein>